<name>A0A5D3KEA1_9BRAD</name>
<evidence type="ECO:0000256" key="3">
    <source>
        <dbReference type="ARBA" id="ARBA00011881"/>
    </source>
</evidence>
<evidence type="ECO:0000256" key="2">
    <source>
        <dbReference type="ARBA" id="ARBA00006966"/>
    </source>
</evidence>
<dbReference type="OrthoDB" id="9774495at2"/>
<evidence type="ECO:0000256" key="1">
    <source>
        <dbReference type="ARBA" id="ARBA00001933"/>
    </source>
</evidence>
<dbReference type="GO" id="GO:0005829">
    <property type="term" value="C:cytosol"/>
    <property type="evidence" value="ECO:0007669"/>
    <property type="project" value="TreeGrafter"/>
</dbReference>
<dbReference type="Proteomes" id="UP000324758">
    <property type="component" value="Unassembled WGS sequence"/>
</dbReference>
<comment type="caution">
    <text evidence="6">The sequence shown here is derived from an EMBL/GenBank/DDBJ whole genome shotgun (WGS) entry which is preliminary data.</text>
</comment>
<dbReference type="InterPro" id="IPR015424">
    <property type="entry name" value="PyrdxlP-dep_Trfase"/>
</dbReference>
<reference evidence="6 7" key="1">
    <citation type="submission" date="2019-08" db="EMBL/GenBank/DDBJ databases">
        <title>Bradyrhizobium hipponensis sp. nov., a rhizobium isolated from a Lupinus angustifolius root nodule in Tunisia.</title>
        <authorList>
            <person name="Off K."/>
            <person name="Rejili M."/>
            <person name="Mars M."/>
            <person name="Brachmann A."/>
            <person name="Marin M."/>
        </authorList>
    </citation>
    <scope>NUCLEOTIDE SEQUENCE [LARGE SCALE GENOMIC DNA]</scope>
    <source>
        <strain evidence="6 7">CTAW71</strain>
    </source>
</reference>
<dbReference type="GO" id="GO:0008732">
    <property type="term" value="F:L-allo-threonine aldolase activity"/>
    <property type="evidence" value="ECO:0007669"/>
    <property type="project" value="TreeGrafter"/>
</dbReference>
<proteinExistence type="inferred from homology"/>
<dbReference type="GO" id="GO:0006545">
    <property type="term" value="P:glycine biosynthetic process"/>
    <property type="evidence" value="ECO:0007669"/>
    <property type="project" value="TreeGrafter"/>
</dbReference>
<dbReference type="Gene3D" id="3.90.1150.10">
    <property type="entry name" value="Aspartate Aminotransferase, domain 1"/>
    <property type="match status" value="1"/>
</dbReference>
<comment type="cofactor">
    <cofactor evidence="1">
        <name>pyridoxal 5'-phosphate</name>
        <dbReference type="ChEBI" id="CHEBI:597326"/>
    </cofactor>
</comment>
<dbReference type="Gene3D" id="3.40.640.10">
    <property type="entry name" value="Type I PLP-dependent aspartate aminotransferase-like (Major domain)"/>
    <property type="match status" value="1"/>
</dbReference>
<evidence type="ECO:0000313" key="6">
    <source>
        <dbReference type="EMBL" id="TYL88448.1"/>
    </source>
</evidence>
<dbReference type="EMBL" id="VSSS01000067">
    <property type="protein sequence ID" value="TYL88448.1"/>
    <property type="molecule type" value="Genomic_DNA"/>
</dbReference>
<dbReference type="Pfam" id="PF01212">
    <property type="entry name" value="Beta_elim_lyase"/>
    <property type="match status" value="1"/>
</dbReference>
<comment type="similarity">
    <text evidence="2">Belongs to the threonine aldolase family.</text>
</comment>
<keyword evidence="4" id="KW-0663">Pyridoxal phosphate</keyword>
<dbReference type="PANTHER" id="PTHR48097:SF9">
    <property type="entry name" value="L-THREONINE ALDOLASE"/>
    <property type="match status" value="1"/>
</dbReference>
<protein>
    <submittedName>
        <fullName evidence="6">Low specificity L-threonine aldolase</fullName>
    </submittedName>
</protein>
<dbReference type="GO" id="GO:0006567">
    <property type="term" value="P:L-threonine catabolic process"/>
    <property type="evidence" value="ECO:0007669"/>
    <property type="project" value="TreeGrafter"/>
</dbReference>
<evidence type="ECO:0000259" key="5">
    <source>
        <dbReference type="Pfam" id="PF01212"/>
    </source>
</evidence>
<sequence length="353" mass="37067">MSSIVSSVPRFDLDLRSDIVAPASAAVASAVAEAARRPGEFAWREDPIERALEHRVCDILGKSAAALFPTCTAANIAGLLALGARERALVLEDTCHLMTIEMAGLDWLARPRVLSYAQHGGRLDLANGLDQADAIFCLENTHNRRGGTVLNAEETREIAQQAKDRGWSVFLDGSRLWNASVASGDSPASLAAPVDVVSVSFNKGLGAPNGAALAGSKETIRAAVETWRLLGGICRPSHVLAAGALAALEDIPLLGKDHRLARETASAIALLGGFSVAQPQTNIVLISGDELGFDGTRLSASLGQAGLGCLAFGPRHVRLVFHRGIPPDSAPMIADIFRKIAGGQQNDRVSGTH</sequence>
<accession>A0A5D3KEA1</accession>
<gene>
    <name evidence="6" type="ORF">FXB40_39025</name>
</gene>
<evidence type="ECO:0000313" key="7">
    <source>
        <dbReference type="Proteomes" id="UP000324758"/>
    </source>
</evidence>
<dbReference type="SUPFAM" id="SSF53383">
    <property type="entry name" value="PLP-dependent transferases"/>
    <property type="match status" value="1"/>
</dbReference>
<feature type="domain" description="Aromatic amino acid beta-eliminating lyase/threonine aldolase" evidence="5">
    <location>
        <begin position="14"/>
        <end position="286"/>
    </location>
</feature>
<dbReference type="InterPro" id="IPR015421">
    <property type="entry name" value="PyrdxlP-dep_Trfase_major"/>
</dbReference>
<evidence type="ECO:0000256" key="4">
    <source>
        <dbReference type="ARBA" id="ARBA00022898"/>
    </source>
</evidence>
<organism evidence="6 7">
    <name type="scientific">Bradyrhizobium rifense</name>
    <dbReference type="NCBI Taxonomy" id="515499"/>
    <lineage>
        <taxon>Bacteria</taxon>
        <taxon>Pseudomonadati</taxon>
        <taxon>Pseudomonadota</taxon>
        <taxon>Alphaproteobacteria</taxon>
        <taxon>Hyphomicrobiales</taxon>
        <taxon>Nitrobacteraceae</taxon>
        <taxon>Bradyrhizobium</taxon>
    </lineage>
</organism>
<keyword evidence="7" id="KW-1185">Reference proteome</keyword>
<dbReference type="InterPro" id="IPR015422">
    <property type="entry name" value="PyrdxlP-dep_Trfase_small"/>
</dbReference>
<dbReference type="InterPro" id="IPR001597">
    <property type="entry name" value="ArAA_b-elim_lyase/Thr_aldolase"/>
</dbReference>
<dbReference type="AlphaFoldDB" id="A0A5D3KEA1"/>
<comment type="subunit">
    <text evidence="3">Homotetramer.</text>
</comment>
<dbReference type="PANTHER" id="PTHR48097">
    <property type="entry name" value="L-THREONINE ALDOLASE-RELATED"/>
    <property type="match status" value="1"/>
</dbReference>